<feature type="compositionally biased region" description="Polar residues" evidence="1">
    <location>
        <begin position="50"/>
        <end position="61"/>
    </location>
</feature>
<dbReference type="Proteomes" id="UP000054217">
    <property type="component" value="Unassembled WGS sequence"/>
</dbReference>
<dbReference type="InParanoid" id="A0A0C3PHP5"/>
<keyword evidence="3" id="KW-1185">Reference proteome</keyword>
<dbReference type="AlphaFoldDB" id="A0A0C3PHP5"/>
<dbReference type="HOGENOM" id="CLU_1475711_0_0_1"/>
<accession>A0A0C3PHP5</accession>
<dbReference type="EMBL" id="KN831946">
    <property type="protein sequence ID" value="KIO13570.1"/>
    <property type="molecule type" value="Genomic_DNA"/>
</dbReference>
<evidence type="ECO:0000313" key="3">
    <source>
        <dbReference type="Proteomes" id="UP000054217"/>
    </source>
</evidence>
<feature type="region of interest" description="Disordered" evidence="1">
    <location>
        <begin position="136"/>
        <end position="193"/>
    </location>
</feature>
<dbReference type="OrthoDB" id="3265817at2759"/>
<protein>
    <submittedName>
        <fullName evidence="2">Uncharacterized protein</fullName>
    </submittedName>
</protein>
<evidence type="ECO:0000256" key="1">
    <source>
        <dbReference type="SAM" id="MobiDB-lite"/>
    </source>
</evidence>
<name>A0A0C3PHP5_PISTI</name>
<proteinExistence type="predicted"/>
<organism evidence="2 3">
    <name type="scientific">Pisolithus tinctorius Marx 270</name>
    <dbReference type="NCBI Taxonomy" id="870435"/>
    <lineage>
        <taxon>Eukaryota</taxon>
        <taxon>Fungi</taxon>
        <taxon>Dikarya</taxon>
        <taxon>Basidiomycota</taxon>
        <taxon>Agaricomycotina</taxon>
        <taxon>Agaricomycetes</taxon>
        <taxon>Agaricomycetidae</taxon>
        <taxon>Boletales</taxon>
        <taxon>Sclerodermatineae</taxon>
        <taxon>Pisolithaceae</taxon>
        <taxon>Pisolithus</taxon>
    </lineage>
</organism>
<reference evidence="2 3" key="1">
    <citation type="submission" date="2014-04" db="EMBL/GenBank/DDBJ databases">
        <authorList>
            <consortium name="DOE Joint Genome Institute"/>
            <person name="Kuo A."/>
            <person name="Kohler A."/>
            <person name="Costa M.D."/>
            <person name="Nagy L.G."/>
            <person name="Floudas D."/>
            <person name="Copeland A."/>
            <person name="Barry K.W."/>
            <person name="Cichocki N."/>
            <person name="Veneault-Fourrey C."/>
            <person name="LaButti K."/>
            <person name="Lindquist E.A."/>
            <person name="Lipzen A."/>
            <person name="Lundell T."/>
            <person name="Morin E."/>
            <person name="Murat C."/>
            <person name="Sun H."/>
            <person name="Tunlid A."/>
            <person name="Henrissat B."/>
            <person name="Grigoriev I.V."/>
            <person name="Hibbett D.S."/>
            <person name="Martin F."/>
            <person name="Nordberg H.P."/>
            <person name="Cantor M.N."/>
            <person name="Hua S.X."/>
        </authorList>
    </citation>
    <scope>NUCLEOTIDE SEQUENCE [LARGE SCALE GENOMIC DNA]</scope>
    <source>
        <strain evidence="2 3">Marx 270</strain>
    </source>
</reference>
<feature type="compositionally biased region" description="Basic and acidic residues" evidence="1">
    <location>
        <begin position="140"/>
        <end position="165"/>
    </location>
</feature>
<gene>
    <name evidence="2" type="ORF">M404DRAFT_19004</name>
</gene>
<feature type="region of interest" description="Disordered" evidence="1">
    <location>
        <begin position="46"/>
        <end position="102"/>
    </location>
</feature>
<reference evidence="3" key="2">
    <citation type="submission" date="2015-01" db="EMBL/GenBank/DDBJ databases">
        <title>Evolutionary Origins and Diversification of the Mycorrhizal Mutualists.</title>
        <authorList>
            <consortium name="DOE Joint Genome Institute"/>
            <consortium name="Mycorrhizal Genomics Consortium"/>
            <person name="Kohler A."/>
            <person name="Kuo A."/>
            <person name="Nagy L.G."/>
            <person name="Floudas D."/>
            <person name="Copeland A."/>
            <person name="Barry K.W."/>
            <person name="Cichocki N."/>
            <person name="Veneault-Fourrey C."/>
            <person name="LaButti K."/>
            <person name="Lindquist E.A."/>
            <person name="Lipzen A."/>
            <person name="Lundell T."/>
            <person name="Morin E."/>
            <person name="Murat C."/>
            <person name="Riley R."/>
            <person name="Ohm R."/>
            <person name="Sun H."/>
            <person name="Tunlid A."/>
            <person name="Henrissat B."/>
            <person name="Grigoriev I.V."/>
            <person name="Hibbett D.S."/>
            <person name="Martin F."/>
        </authorList>
    </citation>
    <scope>NUCLEOTIDE SEQUENCE [LARGE SCALE GENOMIC DNA]</scope>
    <source>
        <strain evidence="3">Marx 270</strain>
    </source>
</reference>
<sequence>MNSGVAELALEQPYLEDHATVLVTSRRFSSETRSCDLHIRNSPTLLAPNSERSSCSSTKPSPTVRFAPLPKTESTRKRSIPPLGVSGRTRHSRISKEGRKPLWSIDPSSEEIGEDPIIVLGRFAKKAGIRLLQRVRRKSASQEKGGRHSNDVVDIKPDEVLKDTEPAVSPQETAGPKVGRRRRISIEESVMVD</sequence>
<evidence type="ECO:0000313" key="2">
    <source>
        <dbReference type="EMBL" id="KIO13570.1"/>
    </source>
</evidence>